<reference evidence="1" key="1">
    <citation type="submission" date="2018-05" db="EMBL/GenBank/DDBJ databases">
        <authorList>
            <person name="Lanie J.A."/>
            <person name="Ng W.-L."/>
            <person name="Kazmierczak K.M."/>
            <person name="Andrzejewski T.M."/>
            <person name="Davidsen T.M."/>
            <person name="Wayne K.J."/>
            <person name="Tettelin H."/>
            <person name="Glass J.I."/>
            <person name="Rusch D."/>
            <person name="Podicherti R."/>
            <person name="Tsui H.-C.T."/>
            <person name="Winkler M.E."/>
        </authorList>
    </citation>
    <scope>NUCLEOTIDE SEQUENCE</scope>
</reference>
<sequence>MLDYQQVGEVAVIHIDDGKANAINHAFIEELTDALERSRNEASAIALFGRPGRFSAGFDLSVVSDGGSAAQTLVAAGGSMLKTIYSHPQPLVVGCTGHAIAAGALMLLAADSRIGTAGDFKIGLNETSIGAVLPPFALALADDRISKRHQTAAIIQAHLYDPIGAVDAGFLDLVVEP</sequence>
<feature type="non-terminal residue" evidence="1">
    <location>
        <position position="177"/>
    </location>
</feature>
<evidence type="ECO:0000313" key="1">
    <source>
        <dbReference type="EMBL" id="SVC43702.1"/>
    </source>
</evidence>
<dbReference type="PANTHER" id="PTHR11941:SF54">
    <property type="entry name" value="ENOYL-COA HYDRATASE, MITOCHONDRIAL"/>
    <property type="match status" value="1"/>
</dbReference>
<dbReference type="GO" id="GO:0006635">
    <property type="term" value="P:fatty acid beta-oxidation"/>
    <property type="evidence" value="ECO:0007669"/>
    <property type="project" value="TreeGrafter"/>
</dbReference>
<name>A0A382M8J5_9ZZZZ</name>
<organism evidence="1">
    <name type="scientific">marine metagenome</name>
    <dbReference type="NCBI Taxonomy" id="408172"/>
    <lineage>
        <taxon>unclassified sequences</taxon>
        <taxon>metagenomes</taxon>
        <taxon>ecological metagenomes</taxon>
    </lineage>
</organism>
<dbReference type="CDD" id="cd06558">
    <property type="entry name" value="crotonase-like"/>
    <property type="match status" value="1"/>
</dbReference>
<dbReference type="Gene3D" id="3.90.226.10">
    <property type="entry name" value="2-enoyl-CoA Hydratase, Chain A, domain 1"/>
    <property type="match status" value="1"/>
</dbReference>
<dbReference type="InterPro" id="IPR029045">
    <property type="entry name" value="ClpP/crotonase-like_dom_sf"/>
</dbReference>
<protein>
    <recommendedName>
        <fullName evidence="2">Enoyl-CoA hydratase</fullName>
    </recommendedName>
</protein>
<dbReference type="NCBIfam" id="NF004858">
    <property type="entry name" value="PRK06213.1"/>
    <property type="match status" value="1"/>
</dbReference>
<dbReference type="PANTHER" id="PTHR11941">
    <property type="entry name" value="ENOYL-COA HYDRATASE-RELATED"/>
    <property type="match status" value="1"/>
</dbReference>
<dbReference type="InterPro" id="IPR001753">
    <property type="entry name" value="Enoyl-CoA_hydra/iso"/>
</dbReference>
<dbReference type="Pfam" id="PF00378">
    <property type="entry name" value="ECH_1"/>
    <property type="match status" value="1"/>
</dbReference>
<dbReference type="GO" id="GO:0003824">
    <property type="term" value="F:catalytic activity"/>
    <property type="evidence" value="ECO:0007669"/>
    <property type="project" value="UniProtKB-ARBA"/>
</dbReference>
<accession>A0A382M8J5</accession>
<dbReference type="AlphaFoldDB" id="A0A382M8J5"/>
<dbReference type="EMBL" id="UINC01091156">
    <property type="protein sequence ID" value="SVC43702.1"/>
    <property type="molecule type" value="Genomic_DNA"/>
</dbReference>
<gene>
    <name evidence="1" type="ORF">METZ01_LOCUS296556</name>
</gene>
<proteinExistence type="predicted"/>
<evidence type="ECO:0008006" key="2">
    <source>
        <dbReference type="Google" id="ProtNLM"/>
    </source>
</evidence>
<dbReference type="SUPFAM" id="SSF52096">
    <property type="entry name" value="ClpP/crotonase"/>
    <property type="match status" value="1"/>
</dbReference>